<organism evidence="3 4">
    <name type="scientific">Thelephora terrestris</name>
    <dbReference type="NCBI Taxonomy" id="56493"/>
    <lineage>
        <taxon>Eukaryota</taxon>
        <taxon>Fungi</taxon>
        <taxon>Dikarya</taxon>
        <taxon>Basidiomycota</taxon>
        <taxon>Agaricomycotina</taxon>
        <taxon>Agaricomycetes</taxon>
        <taxon>Thelephorales</taxon>
        <taxon>Thelephoraceae</taxon>
        <taxon>Thelephora</taxon>
    </lineage>
</organism>
<dbReference type="EMBL" id="WIUZ02000030">
    <property type="protein sequence ID" value="KAF9777632.1"/>
    <property type="molecule type" value="Genomic_DNA"/>
</dbReference>
<feature type="transmembrane region" description="Helical" evidence="1">
    <location>
        <begin position="85"/>
        <end position="104"/>
    </location>
</feature>
<sequence>MDVAALTETGGLLFATKFLLASLQFLWLYDYLLTLGDELQYAWQGRRSWVFALFVANRYFPAVYILWLHFVLFHYSQSFCLHTKWVPVLQSNAITTLAQIAVSLRVYAITHKNTTIGGILVLQIAAGICFGIFSAVEIGLGPLQPFPDINLDEFKLCIFKLWRVGQLAYYNLAMTFDVIVFLIIAIAAWKERTHRYPGIPSILDTIVRDATKYFLLISSVHLLSVLFVFVAPVDIQLFPPMVNMVLVPVMTSRLMVSLKKASVEPEAAWTLQSMNNTTLARDGTVRFAFGGLQEIPLYPTVTDGEGMLPGATP</sequence>
<name>A0A9P6L103_9AGAM</name>
<keyword evidence="1" id="KW-1133">Transmembrane helix</keyword>
<reference evidence="3" key="2">
    <citation type="submission" date="2020-11" db="EMBL/GenBank/DDBJ databases">
        <authorList>
            <consortium name="DOE Joint Genome Institute"/>
            <person name="Kuo A."/>
            <person name="Miyauchi S."/>
            <person name="Kiss E."/>
            <person name="Drula E."/>
            <person name="Kohler A."/>
            <person name="Sanchez-Garcia M."/>
            <person name="Andreopoulos B."/>
            <person name="Barry K.W."/>
            <person name="Bonito G."/>
            <person name="Buee M."/>
            <person name="Carver A."/>
            <person name="Chen C."/>
            <person name="Cichocki N."/>
            <person name="Clum A."/>
            <person name="Culley D."/>
            <person name="Crous P.W."/>
            <person name="Fauchery L."/>
            <person name="Girlanda M."/>
            <person name="Hayes R."/>
            <person name="Keri Z."/>
            <person name="Labutti K."/>
            <person name="Lipzen A."/>
            <person name="Lombard V."/>
            <person name="Magnuson J."/>
            <person name="Maillard F."/>
            <person name="Morin E."/>
            <person name="Murat C."/>
            <person name="Nolan M."/>
            <person name="Ohm R."/>
            <person name="Pangilinan J."/>
            <person name="Pereira M."/>
            <person name="Perotto S."/>
            <person name="Peter M."/>
            <person name="Riley R."/>
            <person name="Sitrit Y."/>
            <person name="Stielow B."/>
            <person name="Szollosi G."/>
            <person name="Zifcakova L."/>
            <person name="Stursova M."/>
            <person name="Spatafora J.W."/>
            <person name="Tedersoo L."/>
            <person name="Vaario L.-M."/>
            <person name="Yamada A."/>
            <person name="Yan M."/>
            <person name="Wang P."/>
            <person name="Xu J."/>
            <person name="Bruns T."/>
            <person name="Baldrian P."/>
            <person name="Vilgalys R."/>
            <person name="Henrissat B."/>
            <person name="Grigoriev I.V."/>
            <person name="Hibbett D."/>
            <person name="Nagy L.G."/>
            <person name="Martin F.M."/>
        </authorList>
    </citation>
    <scope>NUCLEOTIDE SEQUENCE</scope>
    <source>
        <strain evidence="3">UH-Tt-Lm1</strain>
    </source>
</reference>
<dbReference type="OrthoDB" id="3349377at2759"/>
<protein>
    <recommendedName>
        <fullName evidence="2">DUF6533 domain-containing protein</fullName>
    </recommendedName>
</protein>
<evidence type="ECO:0000259" key="2">
    <source>
        <dbReference type="Pfam" id="PF20151"/>
    </source>
</evidence>
<feature type="transmembrane region" description="Helical" evidence="1">
    <location>
        <begin position="116"/>
        <end position="136"/>
    </location>
</feature>
<dbReference type="AlphaFoldDB" id="A0A9P6L103"/>
<dbReference type="InterPro" id="IPR045340">
    <property type="entry name" value="DUF6533"/>
</dbReference>
<gene>
    <name evidence="3" type="ORF">BJ322DRAFT_1095726</name>
</gene>
<feature type="transmembrane region" description="Helical" evidence="1">
    <location>
        <begin position="168"/>
        <end position="189"/>
    </location>
</feature>
<dbReference type="Proteomes" id="UP000736335">
    <property type="component" value="Unassembled WGS sequence"/>
</dbReference>
<keyword evidence="4" id="KW-1185">Reference proteome</keyword>
<dbReference type="Pfam" id="PF20151">
    <property type="entry name" value="DUF6533"/>
    <property type="match status" value="1"/>
</dbReference>
<comment type="caution">
    <text evidence="3">The sequence shown here is derived from an EMBL/GenBank/DDBJ whole genome shotgun (WGS) entry which is preliminary data.</text>
</comment>
<evidence type="ECO:0000256" key="1">
    <source>
        <dbReference type="SAM" id="Phobius"/>
    </source>
</evidence>
<keyword evidence="1" id="KW-0812">Transmembrane</keyword>
<evidence type="ECO:0000313" key="4">
    <source>
        <dbReference type="Proteomes" id="UP000736335"/>
    </source>
</evidence>
<reference evidence="3" key="1">
    <citation type="journal article" date="2020" name="Nat. Commun.">
        <title>Large-scale genome sequencing of mycorrhizal fungi provides insights into the early evolution of symbiotic traits.</title>
        <authorList>
            <person name="Miyauchi S."/>
            <person name="Kiss E."/>
            <person name="Kuo A."/>
            <person name="Drula E."/>
            <person name="Kohler A."/>
            <person name="Sanchez-Garcia M."/>
            <person name="Morin E."/>
            <person name="Andreopoulos B."/>
            <person name="Barry K.W."/>
            <person name="Bonito G."/>
            <person name="Buee M."/>
            <person name="Carver A."/>
            <person name="Chen C."/>
            <person name="Cichocki N."/>
            <person name="Clum A."/>
            <person name="Culley D."/>
            <person name="Crous P.W."/>
            <person name="Fauchery L."/>
            <person name="Girlanda M."/>
            <person name="Hayes R.D."/>
            <person name="Keri Z."/>
            <person name="LaButti K."/>
            <person name="Lipzen A."/>
            <person name="Lombard V."/>
            <person name="Magnuson J."/>
            <person name="Maillard F."/>
            <person name="Murat C."/>
            <person name="Nolan M."/>
            <person name="Ohm R.A."/>
            <person name="Pangilinan J."/>
            <person name="Pereira M.F."/>
            <person name="Perotto S."/>
            <person name="Peter M."/>
            <person name="Pfister S."/>
            <person name="Riley R."/>
            <person name="Sitrit Y."/>
            <person name="Stielow J.B."/>
            <person name="Szollosi G."/>
            <person name="Zifcakova L."/>
            <person name="Stursova M."/>
            <person name="Spatafora J.W."/>
            <person name="Tedersoo L."/>
            <person name="Vaario L.M."/>
            <person name="Yamada A."/>
            <person name="Yan M."/>
            <person name="Wang P."/>
            <person name="Xu J."/>
            <person name="Bruns T."/>
            <person name="Baldrian P."/>
            <person name="Vilgalys R."/>
            <person name="Dunand C."/>
            <person name="Henrissat B."/>
            <person name="Grigoriev I.V."/>
            <person name="Hibbett D."/>
            <person name="Nagy L.G."/>
            <person name="Martin F.M."/>
        </authorList>
    </citation>
    <scope>NUCLEOTIDE SEQUENCE</scope>
    <source>
        <strain evidence="3">UH-Tt-Lm1</strain>
    </source>
</reference>
<proteinExistence type="predicted"/>
<accession>A0A9P6L103</accession>
<evidence type="ECO:0000313" key="3">
    <source>
        <dbReference type="EMBL" id="KAF9777632.1"/>
    </source>
</evidence>
<feature type="transmembrane region" description="Helical" evidence="1">
    <location>
        <begin position="210"/>
        <end position="231"/>
    </location>
</feature>
<feature type="transmembrane region" description="Helical" evidence="1">
    <location>
        <begin position="12"/>
        <end position="29"/>
    </location>
</feature>
<keyword evidence="1" id="KW-0472">Membrane</keyword>
<feature type="domain" description="DUF6533" evidence="2">
    <location>
        <begin position="21"/>
        <end position="61"/>
    </location>
</feature>
<feature type="transmembrane region" description="Helical" evidence="1">
    <location>
        <begin position="49"/>
        <end position="73"/>
    </location>
</feature>